<dbReference type="eggNOG" id="COG4842">
    <property type="taxonomic scope" value="Bacteria"/>
</dbReference>
<dbReference type="STRING" id="471853.Bcav_3206"/>
<dbReference type="InterPro" id="IPR036689">
    <property type="entry name" value="ESAT-6-like_sf"/>
</dbReference>
<dbReference type="EMBL" id="CP001618">
    <property type="protein sequence ID" value="ACQ81455.1"/>
    <property type="molecule type" value="Genomic_DNA"/>
</dbReference>
<dbReference type="SUPFAM" id="SSF140453">
    <property type="entry name" value="EsxAB dimer-like"/>
    <property type="match status" value="1"/>
</dbReference>
<dbReference type="Pfam" id="PF06013">
    <property type="entry name" value="WXG100"/>
    <property type="match status" value="1"/>
</dbReference>
<dbReference type="AlphaFoldDB" id="C5C0Q4"/>
<dbReference type="HOGENOM" id="CLU_151185_3_2_11"/>
<proteinExistence type="inferred from homology"/>
<name>C5C0Q4_BEUC1</name>
<evidence type="ECO:0000313" key="4">
    <source>
        <dbReference type="Proteomes" id="UP000007962"/>
    </source>
</evidence>
<dbReference type="EMBL" id="CP001618">
    <property type="protein sequence ID" value="ACQ81450.1"/>
    <property type="molecule type" value="Genomic_DNA"/>
</dbReference>
<dbReference type="NCBIfam" id="TIGR03930">
    <property type="entry name" value="WXG100_ESAT6"/>
    <property type="match status" value="1"/>
</dbReference>
<dbReference type="OrthoDB" id="4278078at2"/>
<accession>C5C0Q4</accession>
<sequence length="94" mass="10226">MVDMRVNFGAIATAAADIQSGANEVQSTLDSMDQQLQPLRANWTGEASQAYEAAKAKWSTAITDMKTLLADIGREVQTGGEDYQATESRNTARW</sequence>
<reference evidence="2 4" key="1">
    <citation type="journal article" date="2009" name="Stand. Genomic Sci.">
        <title>Complete genome sequence of Beutenbergia cavernae type strain (HKI 0122).</title>
        <authorList>
            <person name="Land M."/>
            <person name="Pukall R."/>
            <person name="Abt B."/>
            <person name="Goker M."/>
            <person name="Rohde M."/>
            <person name="Glavina Del Rio T."/>
            <person name="Tice H."/>
            <person name="Copeland A."/>
            <person name="Cheng J.F."/>
            <person name="Lucas S."/>
            <person name="Chen F."/>
            <person name="Nolan M."/>
            <person name="Bruce D."/>
            <person name="Goodwin L."/>
            <person name="Pitluck S."/>
            <person name="Ivanova N."/>
            <person name="Mavromatis K."/>
            <person name="Ovchinnikova G."/>
            <person name="Pati A."/>
            <person name="Chen A."/>
            <person name="Palaniappan K."/>
            <person name="Hauser L."/>
            <person name="Chang Y.J."/>
            <person name="Jefferies C.C."/>
            <person name="Saunders E."/>
            <person name="Brettin T."/>
            <person name="Detter J.C."/>
            <person name="Han C."/>
            <person name="Chain P."/>
            <person name="Bristow J."/>
            <person name="Eisen J.A."/>
            <person name="Markowitz V."/>
            <person name="Hugenholtz P."/>
            <person name="Kyrpides N.C."/>
            <person name="Klenk H.P."/>
            <person name="Lapidus A."/>
        </authorList>
    </citation>
    <scope>NUCLEOTIDE SEQUENCE [LARGE SCALE GENOMIC DNA]</scope>
    <source>
        <strain evidence="4">ATCC BAA-8 / DSM 12333 / NBRC 16432</strain>
        <strain evidence="2">DSM 12333</strain>
    </source>
</reference>
<comment type="similarity">
    <text evidence="1">Belongs to the WXG100 family.</text>
</comment>
<dbReference type="Proteomes" id="UP000007962">
    <property type="component" value="Chromosome"/>
</dbReference>
<evidence type="ECO:0000313" key="2">
    <source>
        <dbReference type="EMBL" id="ACQ81450.1"/>
    </source>
</evidence>
<evidence type="ECO:0000313" key="3">
    <source>
        <dbReference type="EMBL" id="ACQ81455.1"/>
    </source>
</evidence>
<dbReference type="RefSeq" id="WP_015883690.1">
    <property type="nucleotide sequence ID" value="NC_012669.1"/>
</dbReference>
<dbReference type="KEGG" id="bcv:Bcav_3206"/>
<protein>
    <recommendedName>
        <fullName evidence="1">ESAT-6-like protein</fullName>
    </recommendedName>
</protein>
<gene>
    <name evidence="2" type="ordered locus">Bcav_3206</name>
    <name evidence="3" type="ordered locus">Bcav_3211</name>
</gene>
<organism evidence="2 4">
    <name type="scientific">Beutenbergia cavernae (strain ATCC BAA-8 / DSM 12333 / CCUG 43141 / JCM 11478 / NBRC 16432 / NCIMB 13614 / HKI 0122)</name>
    <dbReference type="NCBI Taxonomy" id="471853"/>
    <lineage>
        <taxon>Bacteria</taxon>
        <taxon>Bacillati</taxon>
        <taxon>Actinomycetota</taxon>
        <taxon>Actinomycetes</taxon>
        <taxon>Micrococcales</taxon>
        <taxon>Beutenbergiaceae</taxon>
        <taxon>Beutenbergia</taxon>
    </lineage>
</organism>
<dbReference type="InterPro" id="IPR010310">
    <property type="entry name" value="T7SS_ESAT-6-like"/>
</dbReference>
<keyword evidence="4" id="KW-1185">Reference proteome</keyword>
<dbReference type="Gene3D" id="1.10.287.1060">
    <property type="entry name" value="ESAT-6-like"/>
    <property type="match status" value="1"/>
</dbReference>
<dbReference type="KEGG" id="bcv:Bcav_3211"/>
<evidence type="ECO:0000256" key="1">
    <source>
        <dbReference type="RuleBase" id="RU362001"/>
    </source>
</evidence>